<dbReference type="InterPro" id="IPR038538">
    <property type="entry name" value="MTERF_sf"/>
</dbReference>
<evidence type="ECO:0000256" key="2">
    <source>
        <dbReference type="ARBA" id="ARBA00022472"/>
    </source>
</evidence>
<dbReference type="AlphaFoldDB" id="A0AAV8T964"/>
<keyword evidence="2" id="KW-0806">Transcription termination</keyword>
<dbReference type="GO" id="GO:0006353">
    <property type="term" value="P:DNA-templated transcription termination"/>
    <property type="evidence" value="ECO:0007669"/>
    <property type="project" value="UniProtKB-KW"/>
</dbReference>
<dbReference type="SMART" id="SM00733">
    <property type="entry name" value="Mterf"/>
    <property type="match status" value="5"/>
</dbReference>
<dbReference type="Pfam" id="PF02536">
    <property type="entry name" value="mTERF"/>
    <property type="match status" value="1"/>
</dbReference>
<dbReference type="GO" id="GO:0003676">
    <property type="term" value="F:nucleic acid binding"/>
    <property type="evidence" value="ECO:0007669"/>
    <property type="project" value="InterPro"/>
</dbReference>
<dbReference type="Proteomes" id="UP001159364">
    <property type="component" value="Linkage Group LG05"/>
</dbReference>
<feature type="compositionally biased region" description="Low complexity" evidence="4">
    <location>
        <begin position="1"/>
        <end position="19"/>
    </location>
</feature>
<evidence type="ECO:0000256" key="3">
    <source>
        <dbReference type="ARBA" id="ARBA00022946"/>
    </source>
</evidence>
<evidence type="ECO:0000313" key="5">
    <source>
        <dbReference type="EMBL" id="KAJ8763347.1"/>
    </source>
</evidence>
<dbReference type="PANTHER" id="PTHR13068:SF139">
    <property type="entry name" value="TRANSCRIPTION TERMINATION FACTOR MTEF1, CHLOROPLASTIC"/>
    <property type="match status" value="1"/>
</dbReference>
<accession>A0AAV8T964</accession>
<comment type="similarity">
    <text evidence="1">Belongs to the mTERF family.</text>
</comment>
<keyword evidence="6" id="KW-1185">Reference proteome</keyword>
<dbReference type="EMBL" id="JAIWQS010000005">
    <property type="protein sequence ID" value="KAJ8763347.1"/>
    <property type="molecule type" value="Genomic_DNA"/>
</dbReference>
<keyword evidence="2" id="KW-0805">Transcription regulation</keyword>
<dbReference type="Gene3D" id="1.25.70.10">
    <property type="entry name" value="Transcription termination factor 3, mitochondrial"/>
    <property type="match status" value="1"/>
</dbReference>
<evidence type="ECO:0000256" key="1">
    <source>
        <dbReference type="ARBA" id="ARBA00007692"/>
    </source>
</evidence>
<reference evidence="5 6" key="1">
    <citation type="submission" date="2021-09" db="EMBL/GenBank/DDBJ databases">
        <title>Genomic insights and catalytic innovation underlie evolution of tropane alkaloids biosynthesis.</title>
        <authorList>
            <person name="Wang Y.-J."/>
            <person name="Tian T."/>
            <person name="Huang J.-P."/>
            <person name="Huang S.-X."/>
        </authorList>
    </citation>
    <scope>NUCLEOTIDE SEQUENCE [LARGE SCALE GENOMIC DNA]</scope>
    <source>
        <strain evidence="5">KIB-2018</strain>
        <tissue evidence="5">Leaf</tissue>
    </source>
</reference>
<proteinExistence type="inferred from homology"/>
<protein>
    <submittedName>
        <fullName evidence="5">Uncharacterized protein</fullName>
    </submittedName>
</protein>
<dbReference type="InterPro" id="IPR003690">
    <property type="entry name" value="MTERF"/>
</dbReference>
<name>A0AAV8T964_9ROSI</name>
<dbReference type="PANTHER" id="PTHR13068">
    <property type="entry name" value="CGI-12 PROTEIN-RELATED"/>
    <property type="match status" value="1"/>
</dbReference>
<keyword evidence="3" id="KW-0809">Transit peptide</keyword>
<keyword evidence="2" id="KW-0804">Transcription</keyword>
<feature type="region of interest" description="Disordered" evidence="4">
    <location>
        <begin position="1"/>
        <end position="35"/>
    </location>
</feature>
<sequence length="284" mass="33074">MLHSFSISTTTNSVTTTTTPKNLKPHHLSPSPDPSHYVQFRTTYRENLRYLKSIGVIDANTHRNKLPLPDATTQLLATVNFFKSKCFADRDFAKLASRCPQLFSVDHFDPTDVEPVFQFLARDLQASQQESKGLVLYCPELLLSDVQYFLKPTLNYLKELGVSKLNVPSSLNAHLLNTREEKLRSKTRFLRSIGFSREETARFCARLPAVFGYSVESNLRPKTEFLKEEMKRSLEELKEFPQYFGFSLEKKIMPRHFHLKKRNVVVKLNRMLVWSDEKFYAKWK</sequence>
<evidence type="ECO:0000313" key="6">
    <source>
        <dbReference type="Proteomes" id="UP001159364"/>
    </source>
</evidence>
<gene>
    <name evidence="5" type="ORF">K2173_002230</name>
</gene>
<organism evidence="5 6">
    <name type="scientific">Erythroxylum novogranatense</name>
    <dbReference type="NCBI Taxonomy" id="1862640"/>
    <lineage>
        <taxon>Eukaryota</taxon>
        <taxon>Viridiplantae</taxon>
        <taxon>Streptophyta</taxon>
        <taxon>Embryophyta</taxon>
        <taxon>Tracheophyta</taxon>
        <taxon>Spermatophyta</taxon>
        <taxon>Magnoliopsida</taxon>
        <taxon>eudicotyledons</taxon>
        <taxon>Gunneridae</taxon>
        <taxon>Pentapetalae</taxon>
        <taxon>rosids</taxon>
        <taxon>fabids</taxon>
        <taxon>Malpighiales</taxon>
        <taxon>Erythroxylaceae</taxon>
        <taxon>Erythroxylum</taxon>
    </lineage>
</organism>
<evidence type="ECO:0000256" key="4">
    <source>
        <dbReference type="SAM" id="MobiDB-lite"/>
    </source>
</evidence>
<comment type="caution">
    <text evidence="5">The sequence shown here is derived from an EMBL/GenBank/DDBJ whole genome shotgun (WGS) entry which is preliminary data.</text>
</comment>